<evidence type="ECO:0000313" key="2">
    <source>
        <dbReference type="Proteomes" id="UP000515703"/>
    </source>
</evidence>
<dbReference type="RefSeq" id="WP_185257613.1">
    <property type="nucleotide sequence ID" value="NZ_AP023368.1"/>
</dbReference>
<reference evidence="1 2" key="2">
    <citation type="submission" date="2020-08" db="EMBL/GenBank/DDBJ databases">
        <authorList>
            <person name="Ueki A."/>
            <person name="Tonouchi A."/>
        </authorList>
    </citation>
    <scope>NUCLEOTIDE SEQUENCE [LARGE SCALE GENOMIC DNA]</scope>
    <source>
        <strain evidence="1 2">CTTW</strain>
    </source>
</reference>
<dbReference type="InterPro" id="IPR011256">
    <property type="entry name" value="Reg_factor_effector_dom_sf"/>
</dbReference>
<name>A0A7I8DII0_9FIRM</name>
<evidence type="ECO:0000313" key="1">
    <source>
        <dbReference type="EMBL" id="BCJ97154.1"/>
    </source>
</evidence>
<dbReference type="KEGG" id="acht:bsdcttw_01950"/>
<proteinExistence type="predicted"/>
<sequence length="151" mass="17659">MYIEKNEFKVITIEKGIKVFGAKSGYELYGKIDDMKNIAKGKKEHCSHYGLWIGSHPNEYYFIGIEVIDDEQSHEYTTFTVPEGKYIQNHFNAENIDKLLGEKCGKKYVEGENWAKQNNIPIDTSLFVEIYPEGIFDMEFPEMYYLCKVKE</sequence>
<accession>A0A7I8DII0</accession>
<dbReference type="Proteomes" id="UP000515703">
    <property type="component" value="Chromosome"/>
</dbReference>
<gene>
    <name evidence="1" type="ORF">bsdcttw_01950</name>
</gene>
<reference evidence="1 2" key="1">
    <citation type="submission" date="2020-08" db="EMBL/GenBank/DDBJ databases">
        <title>Draft genome sequencing of an Anaerocolumna strain isolated from anoxic soil subjected to BSD treatment.</title>
        <authorList>
            <person name="Uek A."/>
            <person name="Tonouchi A."/>
        </authorList>
    </citation>
    <scope>NUCLEOTIDE SEQUENCE [LARGE SCALE GENOMIC DNA]</scope>
    <source>
        <strain evidence="1 2">CTTW</strain>
    </source>
</reference>
<dbReference type="Gene3D" id="3.20.80.10">
    <property type="entry name" value="Regulatory factor, effector binding domain"/>
    <property type="match status" value="1"/>
</dbReference>
<dbReference type="EMBL" id="AP023368">
    <property type="protein sequence ID" value="BCJ97154.1"/>
    <property type="molecule type" value="Genomic_DNA"/>
</dbReference>
<dbReference type="AlphaFoldDB" id="A0A7I8DII0"/>
<evidence type="ECO:0008006" key="3">
    <source>
        <dbReference type="Google" id="ProtNLM"/>
    </source>
</evidence>
<keyword evidence="2" id="KW-1185">Reference proteome</keyword>
<organism evidence="1 2">
    <name type="scientific">Anaerocolumna chitinilytica</name>
    <dbReference type="NCBI Taxonomy" id="1727145"/>
    <lineage>
        <taxon>Bacteria</taxon>
        <taxon>Bacillati</taxon>
        <taxon>Bacillota</taxon>
        <taxon>Clostridia</taxon>
        <taxon>Lachnospirales</taxon>
        <taxon>Lachnospiraceae</taxon>
        <taxon>Anaerocolumna</taxon>
    </lineage>
</organism>
<protein>
    <recommendedName>
        <fullName evidence="3">AraC family transcriptional regulator</fullName>
    </recommendedName>
</protein>